<dbReference type="PROSITE" id="PS51420">
    <property type="entry name" value="RHO"/>
    <property type="match status" value="1"/>
</dbReference>
<protein>
    <recommendedName>
        <fullName evidence="6">Ras-related protein Rab</fullName>
    </recommendedName>
</protein>
<dbReference type="PANTHER" id="PTHR47981:SF39">
    <property type="entry name" value="RAS-RELATED PROTEIN RAB"/>
    <property type="match status" value="1"/>
</dbReference>
<dbReference type="GO" id="GO:0005525">
    <property type="term" value="F:GTP binding"/>
    <property type="evidence" value="ECO:0007669"/>
    <property type="project" value="UniProtKB-UniRule"/>
</dbReference>
<accession>A0A5J4TYE6</accession>
<dbReference type="GO" id="GO:0005764">
    <property type="term" value="C:lysosome"/>
    <property type="evidence" value="ECO:0007669"/>
    <property type="project" value="TreeGrafter"/>
</dbReference>
<dbReference type="FunFam" id="3.40.50.300:FF:000222">
    <property type="entry name" value="RAB32, member RAS oncogene family"/>
    <property type="match status" value="1"/>
</dbReference>
<evidence type="ECO:0000256" key="4">
    <source>
        <dbReference type="ARBA" id="ARBA00023288"/>
    </source>
</evidence>
<name>A0A5J4TYE6_9EUKA</name>
<dbReference type="GO" id="GO:0016020">
    <property type="term" value="C:membrane"/>
    <property type="evidence" value="ECO:0007669"/>
    <property type="project" value="UniProtKB-SubCell"/>
</dbReference>
<evidence type="ECO:0000256" key="2">
    <source>
        <dbReference type="ARBA" id="ARBA00022741"/>
    </source>
</evidence>
<dbReference type="AlphaFoldDB" id="A0A5J4TYE6"/>
<comment type="similarity">
    <text evidence="1 6">Belongs to the small GTPase superfamily. Rab family.</text>
</comment>
<reference evidence="8 9" key="1">
    <citation type="submission" date="2019-03" db="EMBL/GenBank/DDBJ databases">
        <title>Single cell metagenomics reveals metabolic interactions within the superorganism composed of flagellate Streblomastix strix and complex community of Bacteroidetes bacteria on its surface.</title>
        <authorList>
            <person name="Treitli S.C."/>
            <person name="Kolisko M."/>
            <person name="Husnik F."/>
            <person name="Keeling P."/>
            <person name="Hampl V."/>
        </authorList>
    </citation>
    <scope>NUCLEOTIDE SEQUENCE [LARGE SCALE GENOMIC DNA]</scope>
    <source>
        <strain evidence="8">ST1C</strain>
    </source>
</reference>
<dbReference type="InterPro" id="IPR027417">
    <property type="entry name" value="P-loop_NTPase"/>
</dbReference>
<evidence type="ECO:0000313" key="8">
    <source>
        <dbReference type="EMBL" id="KAA6362929.1"/>
    </source>
</evidence>
<feature type="compositionally biased region" description="Basic and acidic residues" evidence="7">
    <location>
        <begin position="210"/>
        <end position="219"/>
    </location>
</feature>
<dbReference type="PRINTS" id="PR00449">
    <property type="entry name" value="RASTRNSFRMNG"/>
</dbReference>
<keyword evidence="3 6" id="KW-0342">GTP-binding</keyword>
<evidence type="ECO:0000256" key="7">
    <source>
        <dbReference type="SAM" id="MobiDB-lite"/>
    </source>
</evidence>
<evidence type="ECO:0000256" key="6">
    <source>
        <dbReference type="RuleBase" id="RU367128"/>
    </source>
</evidence>
<keyword evidence="5 6" id="KW-0636">Prenylation</keyword>
<dbReference type="SMART" id="SM00176">
    <property type="entry name" value="RAN"/>
    <property type="match status" value="1"/>
</dbReference>
<dbReference type="InterPro" id="IPR030697">
    <property type="entry name" value="Rab29/Rab38/Rab32"/>
</dbReference>
<dbReference type="PROSITE" id="PS51419">
    <property type="entry name" value="RAB"/>
    <property type="match status" value="1"/>
</dbReference>
<dbReference type="GO" id="GO:0090385">
    <property type="term" value="P:phagosome-lysosome fusion"/>
    <property type="evidence" value="ECO:0007669"/>
    <property type="project" value="TreeGrafter"/>
</dbReference>
<dbReference type="PANTHER" id="PTHR47981">
    <property type="entry name" value="RAB FAMILY"/>
    <property type="match status" value="1"/>
</dbReference>
<dbReference type="SMART" id="SM00175">
    <property type="entry name" value="RAB"/>
    <property type="match status" value="1"/>
</dbReference>
<dbReference type="SMART" id="SM00173">
    <property type="entry name" value="RAS"/>
    <property type="match status" value="1"/>
</dbReference>
<organism evidence="8 9">
    <name type="scientific">Streblomastix strix</name>
    <dbReference type="NCBI Taxonomy" id="222440"/>
    <lineage>
        <taxon>Eukaryota</taxon>
        <taxon>Metamonada</taxon>
        <taxon>Preaxostyla</taxon>
        <taxon>Oxymonadida</taxon>
        <taxon>Streblomastigidae</taxon>
        <taxon>Streblomastix</taxon>
    </lineage>
</organism>
<feature type="region of interest" description="Disordered" evidence="7">
    <location>
        <begin position="185"/>
        <end position="219"/>
    </location>
</feature>
<evidence type="ECO:0000256" key="5">
    <source>
        <dbReference type="ARBA" id="ARBA00023289"/>
    </source>
</evidence>
<dbReference type="GO" id="GO:0008333">
    <property type="term" value="P:endosome to lysosome transport"/>
    <property type="evidence" value="ECO:0007669"/>
    <property type="project" value="TreeGrafter"/>
</dbReference>
<dbReference type="OrthoDB" id="245989at2759"/>
<proteinExistence type="inferred from homology"/>
<sequence length="219" mass="24837">MEQEEVIEYLLKVLVVGDLGVGKTSFIQRYVHNIFNREYKATIGVDFAYKLLQISSDKIVRLQLWDIAGMERFGNMTRVYYRDAVGAMIVFDATRPNTLDAVKKWKADIDQKVRLKDENESPIPVIMLANKCDMEQSSIDATQLDELCRELNIQRWFSTSAKDCINVEECATYLVQKILETEASPGIENADTDQKNKPSTGQTIVLGAQARREESGCPC</sequence>
<dbReference type="GO" id="GO:0045335">
    <property type="term" value="C:phagocytic vesicle"/>
    <property type="evidence" value="ECO:0007669"/>
    <property type="project" value="TreeGrafter"/>
</dbReference>
<gene>
    <name evidence="8" type="ORF">EZS28_041544</name>
</gene>
<dbReference type="InterPro" id="IPR005225">
    <property type="entry name" value="Small_GTP-bd"/>
</dbReference>
<evidence type="ECO:0000256" key="3">
    <source>
        <dbReference type="ARBA" id="ARBA00023134"/>
    </source>
</evidence>
<dbReference type="SUPFAM" id="SSF52540">
    <property type="entry name" value="P-loop containing nucleoside triphosphate hydrolases"/>
    <property type="match status" value="1"/>
</dbReference>
<comment type="function">
    <text evidence="6">The small GTPases Rab are key regulators in vesicle trafficking.</text>
</comment>
<comment type="subcellular location">
    <subcellularLocation>
        <location evidence="6">Membrane</location>
        <topology evidence="6">Lipid-anchor</topology>
    </subcellularLocation>
</comment>
<keyword evidence="6" id="KW-0472">Membrane</keyword>
<dbReference type="GO" id="GO:0005802">
    <property type="term" value="C:trans-Golgi network"/>
    <property type="evidence" value="ECO:0007669"/>
    <property type="project" value="UniProtKB-UniRule"/>
</dbReference>
<dbReference type="PROSITE" id="PS51421">
    <property type="entry name" value="RAS"/>
    <property type="match status" value="1"/>
</dbReference>
<keyword evidence="2 6" id="KW-0547">Nucleotide-binding</keyword>
<dbReference type="Proteomes" id="UP000324800">
    <property type="component" value="Unassembled WGS sequence"/>
</dbReference>
<dbReference type="Pfam" id="PF00071">
    <property type="entry name" value="Ras"/>
    <property type="match status" value="1"/>
</dbReference>
<comment type="caution">
    <text evidence="8">The sequence shown here is derived from an EMBL/GenBank/DDBJ whole genome shotgun (WGS) entry which is preliminary data.</text>
</comment>
<dbReference type="NCBIfam" id="TIGR00231">
    <property type="entry name" value="small_GTP"/>
    <property type="match status" value="1"/>
</dbReference>
<dbReference type="GO" id="GO:0005770">
    <property type="term" value="C:late endosome"/>
    <property type="evidence" value="ECO:0007669"/>
    <property type="project" value="TreeGrafter"/>
</dbReference>
<keyword evidence="4 6" id="KW-0449">Lipoprotein</keyword>
<evidence type="ECO:0000256" key="1">
    <source>
        <dbReference type="ARBA" id="ARBA00006270"/>
    </source>
</evidence>
<dbReference type="InterPro" id="IPR001806">
    <property type="entry name" value="Small_GTPase"/>
</dbReference>
<dbReference type="SMART" id="SM00174">
    <property type="entry name" value="RHO"/>
    <property type="match status" value="1"/>
</dbReference>
<dbReference type="CDD" id="cd04107">
    <property type="entry name" value="Rab32_Rab38"/>
    <property type="match status" value="1"/>
</dbReference>
<dbReference type="GO" id="GO:0003924">
    <property type="term" value="F:GTPase activity"/>
    <property type="evidence" value="ECO:0007669"/>
    <property type="project" value="UniProtKB-UniRule"/>
</dbReference>
<dbReference type="Gene3D" id="3.40.50.300">
    <property type="entry name" value="P-loop containing nucleotide triphosphate hydrolases"/>
    <property type="match status" value="1"/>
</dbReference>
<dbReference type="EMBL" id="SNRW01023544">
    <property type="protein sequence ID" value="KAA6362929.1"/>
    <property type="molecule type" value="Genomic_DNA"/>
</dbReference>
<evidence type="ECO:0000313" key="9">
    <source>
        <dbReference type="Proteomes" id="UP000324800"/>
    </source>
</evidence>